<evidence type="ECO:0000313" key="2">
    <source>
        <dbReference type="Proteomes" id="UP000199170"/>
    </source>
</evidence>
<proteinExistence type="predicted"/>
<dbReference type="AlphaFoldDB" id="A0A1H3DHS4"/>
<name>A0A1H3DHS4_9EURY</name>
<accession>A0A1H3DHS4</accession>
<dbReference type="EMBL" id="FNPB01000001">
    <property type="protein sequence ID" value="SDX65890.1"/>
    <property type="molecule type" value="Genomic_DNA"/>
</dbReference>
<reference evidence="2" key="1">
    <citation type="submission" date="2016-10" db="EMBL/GenBank/DDBJ databases">
        <authorList>
            <person name="Varghese N."/>
            <person name="Submissions S."/>
        </authorList>
    </citation>
    <scope>NUCLEOTIDE SEQUENCE [LARGE SCALE GENOMIC DNA]</scope>
    <source>
        <strain evidence="2">CGMCC 1.10118</strain>
    </source>
</reference>
<organism evidence="1 2">
    <name type="scientific">Halobellus clavatus</name>
    <dbReference type="NCBI Taxonomy" id="660517"/>
    <lineage>
        <taxon>Archaea</taxon>
        <taxon>Methanobacteriati</taxon>
        <taxon>Methanobacteriota</taxon>
        <taxon>Stenosarchaea group</taxon>
        <taxon>Halobacteria</taxon>
        <taxon>Halobacteriales</taxon>
        <taxon>Haloferacaceae</taxon>
        <taxon>Halobellus</taxon>
    </lineage>
</organism>
<keyword evidence="2" id="KW-1185">Reference proteome</keyword>
<protein>
    <submittedName>
        <fullName evidence="1">Uncharacterized protein</fullName>
    </submittedName>
</protein>
<gene>
    <name evidence="1" type="ORF">SAMN04487946_101582</name>
</gene>
<dbReference type="Proteomes" id="UP000199170">
    <property type="component" value="Unassembled WGS sequence"/>
</dbReference>
<sequence>MLFAAGKQVVEPGKIFYTFRVVILDDNTSVTVINLYVKIGFGIQRILNWLTHQLIQVTTPVLLNPSLNINTEDILFYN</sequence>
<evidence type="ECO:0000313" key="1">
    <source>
        <dbReference type="EMBL" id="SDX65890.1"/>
    </source>
</evidence>